<comment type="subcellular location">
    <subcellularLocation>
        <location evidence="2">Chromosome</location>
    </subcellularLocation>
    <subcellularLocation>
        <location evidence="1">Nucleus</location>
    </subcellularLocation>
</comment>
<sequence length="1093" mass="125434">MSKRKIQSTGESQHKRSRSSQPEVYDDEDLEFPTISQLEADPVSSVSTTGDVGIIESITLKNFMCHAHLGPFTFGPNVNFVVGNNGSGKSAVLTALIVALGGNAQTTSRGSSLKCFVKEGESSAEVSITIKNRGNDAFKPEVYGESIILDLRISSEGLRTYKLRSKTGQLISSKKDELISILDFFNIQVDNPVSILTQEMSKHFLHSKGEADKYKFFMKATQLEQMNEDYDYIIKTQGLTQNTVDQHEETLEELKRMFKEKEEKYKGLSSLEEMNKKLDNLKNQMAWALVNEMERELGPMSDRMEAEERSTPKYDQKVAEWKAKVDEAERKYCEQHEQLEQVTERLQQLQPQGAQLRSDVQERNRAVKAVEASSHKLKTNQRDLEKDKEQLTKRIDELKLSISTASAADSQAREARLAGLQLELEDLAHRDSTLTQQLDQFQQAVAAAKDNLDKMRREEQDLQRSCNSKEQSLRQLEASRTNRIRRFGDHMPALLNAIDEAYNKGVFRKKPVGPLGYCIRLKDPSLAMAVESCLKSLLMAFCCDNHQDERHLQALAMRYLKDKRPTIIVSQYSDALYNVSHRAVNHPQYLSVLQALEIDDPNVANCLIDMRGIETILVIKNTAEARRVMQHNRPPQNCREAFTGTGDQVFTNRYYSTDANARARVLGGDVEEEISHLQASLNSQQENLTRLRQHKQTLDAEIRQNNALLKTTHDERTKVKNQSRRLQLEISELQNVEEPQSEDLVPLEEELEEIMEKLTVSGQMCAEAQEKLKVARSTAVESEQTYRRHRELIASAAEEAEPIREELSKCDQEVEKCKHHRKHYEEKRKAHINNIQELKNNLQQREQELKESISKASEICPERLEVRKSAKSLDLEISRLRAVINTQQEQQGDRELIIRQYQEAHQKYTTTTREVKILKKFGEVISEIIHHRQKAYAKLRGFYSLRCKYYFDMTLAQRGYVGHMNFDHKNKALSIAVQPGGKNKASLSDMRSLSGGERSFSTVCFVLSLWSITESPFRALDEFDVYMDMVNRRISMDMFLKVASSQRYRQFIFLTPQSMSSLPVNSLIRILRLNDPDRNQTVLPFGQRNYPDD</sequence>
<dbReference type="PANTHER" id="PTHR19306">
    <property type="entry name" value="STRUCTURAL MAINTENANCE OF CHROMOSOMES 5,6 SMC5, SMC6"/>
    <property type="match status" value="1"/>
</dbReference>
<feature type="region of interest" description="Disordered" evidence="16">
    <location>
        <begin position="1"/>
        <end position="28"/>
    </location>
</feature>
<dbReference type="GO" id="GO:0003697">
    <property type="term" value="F:single-stranded DNA binding"/>
    <property type="evidence" value="ECO:0007669"/>
    <property type="project" value="TreeGrafter"/>
</dbReference>
<evidence type="ECO:0000313" key="18">
    <source>
        <dbReference type="EMBL" id="KAG5277417.1"/>
    </source>
</evidence>
<dbReference type="PANTHER" id="PTHR19306:SF7">
    <property type="entry name" value="SI:DKEY-119F1.1"/>
    <property type="match status" value="1"/>
</dbReference>
<dbReference type="Pfam" id="PF02463">
    <property type="entry name" value="SMC_N"/>
    <property type="match status" value="1"/>
</dbReference>
<dbReference type="Proteomes" id="UP000823561">
    <property type="component" value="Chromosome 8"/>
</dbReference>
<evidence type="ECO:0000256" key="12">
    <source>
        <dbReference type="ARBA" id="ARBA00053909"/>
    </source>
</evidence>
<proteinExistence type="inferred from homology"/>
<comment type="similarity">
    <text evidence="3">Belongs to the SMC family. SMC6 subfamily.</text>
</comment>
<keyword evidence="5" id="KW-0547">Nucleotide-binding</keyword>
<keyword evidence="6" id="KW-0227">DNA damage</keyword>
<evidence type="ECO:0000256" key="16">
    <source>
        <dbReference type="SAM" id="MobiDB-lite"/>
    </source>
</evidence>
<feature type="coiled-coil region" evidence="15">
    <location>
        <begin position="674"/>
        <end position="736"/>
    </location>
</feature>
<comment type="function">
    <text evidence="12">Core component of the SMC5-SMC6 complex, a complex involved in repair of DNA double-strand breaks by homologous recombination. The complex may promote sister chromatid homologous recombination by recruiting the SMC1-SMC3 cohesin complex to double-strand breaks. The complex is required for telomere maintenance via recombination and mediates sumoylation of shelterin complex (telosome) components.</text>
</comment>
<evidence type="ECO:0000256" key="14">
    <source>
        <dbReference type="ARBA" id="ARBA00069480"/>
    </source>
</evidence>
<keyword evidence="4" id="KW-0158">Chromosome</keyword>
<dbReference type="GO" id="GO:0005634">
    <property type="term" value="C:nucleus"/>
    <property type="evidence" value="ECO:0007669"/>
    <property type="project" value="UniProtKB-SubCell"/>
</dbReference>
<comment type="subunit">
    <text evidence="13">Forms a heterodimer with smc5. Component of the SMC5-SMC6 complex which consists at least of smc5, smc6, nsmce2, nsmce1 and nsmce4a.</text>
</comment>
<dbReference type="GO" id="GO:0003684">
    <property type="term" value="F:damaged DNA binding"/>
    <property type="evidence" value="ECO:0007669"/>
    <property type="project" value="TreeGrafter"/>
</dbReference>
<name>A0AAV6GVL9_9TELE</name>
<feature type="domain" description="RecF/RecN/SMC N-terminal" evidence="17">
    <location>
        <begin position="55"/>
        <end position="1070"/>
    </location>
</feature>
<dbReference type="Gene3D" id="3.40.50.300">
    <property type="entry name" value="P-loop containing nucleotide triphosphate hydrolases"/>
    <property type="match status" value="2"/>
</dbReference>
<dbReference type="InterPro" id="IPR003395">
    <property type="entry name" value="RecF/RecN/SMC_N"/>
</dbReference>
<reference evidence="18" key="1">
    <citation type="submission" date="2020-10" db="EMBL/GenBank/DDBJ databases">
        <title>Chromosome-scale genome assembly of the Allis shad, Alosa alosa.</title>
        <authorList>
            <person name="Margot Z."/>
            <person name="Christophe K."/>
            <person name="Cabau C."/>
            <person name="Louis A."/>
            <person name="Berthelot C."/>
            <person name="Parey E."/>
            <person name="Roest Crollius H."/>
            <person name="Montfort J."/>
            <person name="Robinson-Rechavi M."/>
            <person name="Bucao C."/>
            <person name="Bouchez O."/>
            <person name="Gislard M."/>
            <person name="Lluch J."/>
            <person name="Milhes M."/>
            <person name="Lampietro C."/>
            <person name="Lopez Roques C."/>
            <person name="Donnadieu C."/>
            <person name="Braasch I."/>
            <person name="Desvignes T."/>
            <person name="Postlethwait J."/>
            <person name="Bobe J."/>
            <person name="Guiguen Y."/>
        </authorList>
    </citation>
    <scope>NUCLEOTIDE SEQUENCE</scope>
    <source>
        <strain evidence="18">M-15738</strain>
        <tissue evidence="18">Blood</tissue>
    </source>
</reference>
<gene>
    <name evidence="18" type="ORF">AALO_G00117330</name>
</gene>
<dbReference type="AlphaFoldDB" id="A0AAV6GVL9"/>
<dbReference type="InterPro" id="IPR027417">
    <property type="entry name" value="P-loop_NTPase"/>
</dbReference>
<comment type="caution">
    <text evidence="18">The sequence shown here is derived from an EMBL/GenBank/DDBJ whole genome shotgun (WGS) entry which is preliminary data.</text>
</comment>
<dbReference type="GO" id="GO:0000724">
    <property type="term" value="P:double-strand break repair via homologous recombination"/>
    <property type="evidence" value="ECO:0007669"/>
    <property type="project" value="TreeGrafter"/>
</dbReference>
<evidence type="ECO:0000259" key="17">
    <source>
        <dbReference type="Pfam" id="PF02463"/>
    </source>
</evidence>
<evidence type="ECO:0000256" key="2">
    <source>
        <dbReference type="ARBA" id="ARBA00004286"/>
    </source>
</evidence>
<feature type="coiled-coil region" evidence="15">
    <location>
        <begin position="244"/>
        <end position="291"/>
    </location>
</feature>
<protein>
    <recommendedName>
        <fullName evidence="14">Structural maintenance of chromosomes protein 6</fullName>
    </recommendedName>
</protein>
<evidence type="ECO:0000256" key="7">
    <source>
        <dbReference type="ARBA" id="ARBA00022840"/>
    </source>
</evidence>
<keyword evidence="7" id="KW-0067">ATP-binding</keyword>
<accession>A0AAV6GVL9</accession>
<dbReference type="FunFam" id="3.40.50.300:FF:000959">
    <property type="entry name" value="structural maintenance of chromosomes protein 6"/>
    <property type="match status" value="1"/>
</dbReference>
<keyword evidence="8 15" id="KW-0175">Coiled coil</keyword>
<dbReference type="FunFam" id="3.40.50.300:FF:003232">
    <property type="entry name" value="Structural maintenance of chromosomes 6, gene 1"/>
    <property type="match status" value="1"/>
</dbReference>
<evidence type="ECO:0000256" key="3">
    <source>
        <dbReference type="ARBA" id="ARBA00006793"/>
    </source>
</evidence>
<keyword evidence="10" id="KW-0234">DNA repair</keyword>
<feature type="coiled-coil region" evidence="15">
    <location>
        <begin position="821"/>
        <end position="890"/>
    </location>
</feature>
<evidence type="ECO:0000256" key="9">
    <source>
        <dbReference type="ARBA" id="ARBA00023172"/>
    </source>
</evidence>
<feature type="coiled-coil region" evidence="15">
    <location>
        <begin position="438"/>
        <end position="479"/>
    </location>
</feature>
<evidence type="ECO:0000313" key="19">
    <source>
        <dbReference type="Proteomes" id="UP000823561"/>
    </source>
</evidence>
<dbReference type="EMBL" id="JADWDJ010000008">
    <property type="protein sequence ID" value="KAG5277417.1"/>
    <property type="molecule type" value="Genomic_DNA"/>
</dbReference>
<evidence type="ECO:0000256" key="1">
    <source>
        <dbReference type="ARBA" id="ARBA00004123"/>
    </source>
</evidence>
<dbReference type="GO" id="GO:0005524">
    <property type="term" value="F:ATP binding"/>
    <property type="evidence" value="ECO:0007669"/>
    <property type="project" value="UniProtKB-KW"/>
</dbReference>
<feature type="coiled-coil region" evidence="15">
    <location>
        <begin position="374"/>
        <end position="408"/>
    </location>
</feature>
<evidence type="ECO:0000256" key="6">
    <source>
        <dbReference type="ARBA" id="ARBA00022763"/>
    </source>
</evidence>
<evidence type="ECO:0000256" key="8">
    <source>
        <dbReference type="ARBA" id="ARBA00023054"/>
    </source>
</evidence>
<evidence type="ECO:0000256" key="15">
    <source>
        <dbReference type="SAM" id="Coils"/>
    </source>
</evidence>
<organism evidence="18 19">
    <name type="scientific">Alosa alosa</name>
    <name type="common">allis shad</name>
    <dbReference type="NCBI Taxonomy" id="278164"/>
    <lineage>
        <taxon>Eukaryota</taxon>
        <taxon>Metazoa</taxon>
        <taxon>Chordata</taxon>
        <taxon>Craniata</taxon>
        <taxon>Vertebrata</taxon>
        <taxon>Euteleostomi</taxon>
        <taxon>Actinopterygii</taxon>
        <taxon>Neopterygii</taxon>
        <taxon>Teleostei</taxon>
        <taxon>Clupei</taxon>
        <taxon>Clupeiformes</taxon>
        <taxon>Clupeoidei</taxon>
        <taxon>Clupeidae</taxon>
        <taxon>Alosa</taxon>
    </lineage>
</organism>
<keyword evidence="19" id="KW-1185">Reference proteome</keyword>
<keyword evidence="11" id="KW-0539">Nucleus</keyword>
<dbReference type="GO" id="GO:0030915">
    <property type="term" value="C:Smc5-Smc6 complex"/>
    <property type="evidence" value="ECO:0007669"/>
    <property type="project" value="TreeGrafter"/>
</dbReference>
<evidence type="ECO:0000256" key="4">
    <source>
        <dbReference type="ARBA" id="ARBA00022454"/>
    </source>
</evidence>
<evidence type="ECO:0000256" key="5">
    <source>
        <dbReference type="ARBA" id="ARBA00022741"/>
    </source>
</evidence>
<evidence type="ECO:0000256" key="13">
    <source>
        <dbReference type="ARBA" id="ARBA00064605"/>
    </source>
</evidence>
<keyword evidence="9" id="KW-0233">DNA recombination</keyword>
<dbReference type="Gene3D" id="1.10.287.1490">
    <property type="match status" value="1"/>
</dbReference>
<dbReference type="SUPFAM" id="SSF52540">
    <property type="entry name" value="P-loop containing nucleoside triphosphate hydrolases"/>
    <property type="match status" value="2"/>
</dbReference>
<dbReference type="GO" id="GO:0035861">
    <property type="term" value="C:site of double-strand break"/>
    <property type="evidence" value="ECO:0007669"/>
    <property type="project" value="TreeGrafter"/>
</dbReference>
<evidence type="ECO:0000256" key="10">
    <source>
        <dbReference type="ARBA" id="ARBA00023204"/>
    </source>
</evidence>
<evidence type="ECO:0000256" key="11">
    <source>
        <dbReference type="ARBA" id="ARBA00023242"/>
    </source>
</evidence>